<dbReference type="InterPro" id="IPR016709">
    <property type="entry name" value="HadA-like"/>
</dbReference>
<comment type="caution">
    <text evidence="2">The sequence shown here is derived from an EMBL/GenBank/DDBJ whole genome shotgun (WGS) entry which is preliminary data.</text>
</comment>
<keyword evidence="3" id="KW-1185">Reference proteome</keyword>
<accession>A0A919V6Z1</accession>
<dbReference type="AlphaFoldDB" id="A0A919V6Z1"/>
<protein>
    <recommendedName>
        <fullName evidence="1">FAS1-like dehydratase domain-containing protein</fullName>
    </recommendedName>
</protein>
<dbReference type="InterPro" id="IPR029069">
    <property type="entry name" value="HotDog_dom_sf"/>
</dbReference>
<proteinExistence type="predicted"/>
<dbReference type="CDD" id="cd03441">
    <property type="entry name" value="R_hydratase_like"/>
    <property type="match status" value="1"/>
</dbReference>
<organism evidence="2 3">
    <name type="scientific">Sinosporangium siamense</name>
    <dbReference type="NCBI Taxonomy" id="1367973"/>
    <lineage>
        <taxon>Bacteria</taxon>
        <taxon>Bacillati</taxon>
        <taxon>Actinomycetota</taxon>
        <taxon>Actinomycetes</taxon>
        <taxon>Streptosporangiales</taxon>
        <taxon>Streptosporangiaceae</taxon>
        <taxon>Sinosporangium</taxon>
    </lineage>
</organism>
<evidence type="ECO:0000259" key="1">
    <source>
        <dbReference type="Pfam" id="PF13452"/>
    </source>
</evidence>
<dbReference type="SUPFAM" id="SSF54637">
    <property type="entry name" value="Thioesterase/thiol ester dehydrase-isomerase"/>
    <property type="match status" value="1"/>
</dbReference>
<dbReference type="Gene3D" id="3.10.129.10">
    <property type="entry name" value="Hotdog Thioesterase"/>
    <property type="match status" value="1"/>
</dbReference>
<name>A0A919V6Z1_9ACTN</name>
<dbReference type="PIRSF" id="PIRSF018072">
    <property type="entry name" value="UCP018072"/>
    <property type="match status" value="1"/>
</dbReference>
<feature type="domain" description="FAS1-like dehydratase" evidence="1">
    <location>
        <begin position="5"/>
        <end position="137"/>
    </location>
</feature>
<sequence length="148" mass="16514">MIDRALIGAALPAHDEIVDRSRLRRFAEAIGETDPVYVDVASARAAGHPDLPVPPTFLFCLEMDDPGAFAFQAELGIDTGRVRHGEQTFEYHAMAHAGDRLHIASLISDVYSREQRQLDFIVKSTRITRDDELIATMRNVIVILGEDR</sequence>
<dbReference type="EMBL" id="BOOW01000020">
    <property type="protein sequence ID" value="GII92958.1"/>
    <property type="molecule type" value="Genomic_DNA"/>
</dbReference>
<evidence type="ECO:0000313" key="3">
    <source>
        <dbReference type="Proteomes" id="UP000606172"/>
    </source>
</evidence>
<dbReference type="Pfam" id="PF13452">
    <property type="entry name" value="FAS1_DH_region"/>
    <property type="match status" value="1"/>
</dbReference>
<evidence type="ECO:0000313" key="2">
    <source>
        <dbReference type="EMBL" id="GII92958.1"/>
    </source>
</evidence>
<gene>
    <name evidence="2" type="ORF">Ssi02_31890</name>
</gene>
<dbReference type="RefSeq" id="WP_204026147.1">
    <property type="nucleotide sequence ID" value="NZ_BOOW01000020.1"/>
</dbReference>
<dbReference type="Proteomes" id="UP000606172">
    <property type="component" value="Unassembled WGS sequence"/>
</dbReference>
<dbReference type="InterPro" id="IPR039569">
    <property type="entry name" value="FAS1-like_DH_region"/>
</dbReference>
<reference evidence="2" key="1">
    <citation type="submission" date="2021-01" db="EMBL/GenBank/DDBJ databases">
        <title>Whole genome shotgun sequence of Sinosporangium siamense NBRC 109515.</title>
        <authorList>
            <person name="Komaki H."/>
            <person name="Tamura T."/>
        </authorList>
    </citation>
    <scope>NUCLEOTIDE SEQUENCE</scope>
    <source>
        <strain evidence="2">NBRC 109515</strain>
    </source>
</reference>